<keyword evidence="1" id="KW-1185">Reference proteome</keyword>
<name>A0A6P4CQ43_ARADU</name>
<dbReference type="Gene3D" id="3.30.420.10">
    <property type="entry name" value="Ribonuclease H-like superfamily/Ribonuclease H"/>
    <property type="match status" value="1"/>
</dbReference>
<evidence type="ECO:0000313" key="1">
    <source>
        <dbReference type="Proteomes" id="UP000515211"/>
    </source>
</evidence>
<reference evidence="2" key="2">
    <citation type="submission" date="2025-08" db="UniProtKB">
        <authorList>
            <consortium name="RefSeq"/>
        </authorList>
    </citation>
    <scope>IDENTIFICATION</scope>
    <source>
        <tissue evidence="2">Whole plant</tissue>
    </source>
</reference>
<gene>
    <name evidence="2" type="primary">LOC107479217</name>
</gene>
<dbReference type="InterPro" id="IPR052160">
    <property type="entry name" value="Gypsy_RT_Integrase-like"/>
</dbReference>
<dbReference type="KEGG" id="adu:107479217"/>
<dbReference type="SUPFAM" id="SSF53098">
    <property type="entry name" value="Ribonuclease H-like"/>
    <property type="match status" value="1"/>
</dbReference>
<dbReference type="AlphaFoldDB" id="A0A6P4CQ43"/>
<dbReference type="PANTHER" id="PTHR47266">
    <property type="entry name" value="ENDONUCLEASE-RELATED"/>
    <property type="match status" value="1"/>
</dbReference>
<accession>A0A6P4CQ43</accession>
<dbReference type="InterPro" id="IPR036397">
    <property type="entry name" value="RNaseH_sf"/>
</dbReference>
<dbReference type="Proteomes" id="UP000515211">
    <property type="component" value="Chromosome 3"/>
</dbReference>
<evidence type="ECO:0000313" key="2">
    <source>
        <dbReference type="RefSeq" id="XP_015954841.1"/>
    </source>
</evidence>
<organism evidence="1 2">
    <name type="scientific">Arachis duranensis</name>
    <name type="common">Wild peanut</name>
    <dbReference type="NCBI Taxonomy" id="130453"/>
    <lineage>
        <taxon>Eukaryota</taxon>
        <taxon>Viridiplantae</taxon>
        <taxon>Streptophyta</taxon>
        <taxon>Embryophyta</taxon>
        <taxon>Tracheophyta</taxon>
        <taxon>Spermatophyta</taxon>
        <taxon>Magnoliopsida</taxon>
        <taxon>eudicotyledons</taxon>
        <taxon>Gunneridae</taxon>
        <taxon>Pentapetalae</taxon>
        <taxon>rosids</taxon>
        <taxon>fabids</taxon>
        <taxon>Fabales</taxon>
        <taxon>Fabaceae</taxon>
        <taxon>Papilionoideae</taxon>
        <taxon>50 kb inversion clade</taxon>
        <taxon>dalbergioids sensu lato</taxon>
        <taxon>Dalbergieae</taxon>
        <taxon>Pterocarpus clade</taxon>
        <taxon>Arachis</taxon>
    </lineage>
</organism>
<protein>
    <submittedName>
        <fullName evidence="2">Uncharacterized protein LOC107479217</fullName>
    </submittedName>
</protein>
<dbReference type="GO" id="GO:0003676">
    <property type="term" value="F:nucleic acid binding"/>
    <property type="evidence" value="ECO:0007669"/>
    <property type="project" value="InterPro"/>
</dbReference>
<dbReference type="GeneID" id="107479217"/>
<sequence length="165" mass="19225">MGGGHGNNHLRCIYYSPIPQETHIHQIWGSYTLSPQTNGQADLANQELKRILEKTVGTTRKDWARKLEDALWTYRTAFKTPIGKSPFQMLYGKSCHLPVKLEHKAYWAIKLLNLDFQAAGEKRLLQLNELDEFRLEAYENAKIYKKKVKSWHDKRISKKEFKPGP</sequence>
<dbReference type="RefSeq" id="XP_015954841.1">
    <property type="nucleotide sequence ID" value="XM_016099355.1"/>
</dbReference>
<dbReference type="InterPro" id="IPR012337">
    <property type="entry name" value="RNaseH-like_sf"/>
</dbReference>
<reference evidence="1" key="1">
    <citation type="journal article" date="2016" name="Nat. Genet.">
        <title>The genome sequences of Arachis duranensis and Arachis ipaensis, the diploid ancestors of cultivated peanut.</title>
        <authorList>
            <person name="Bertioli D.J."/>
            <person name="Cannon S.B."/>
            <person name="Froenicke L."/>
            <person name="Huang G."/>
            <person name="Farmer A.D."/>
            <person name="Cannon E.K."/>
            <person name="Liu X."/>
            <person name="Gao D."/>
            <person name="Clevenger J."/>
            <person name="Dash S."/>
            <person name="Ren L."/>
            <person name="Moretzsohn M.C."/>
            <person name="Shirasawa K."/>
            <person name="Huang W."/>
            <person name="Vidigal B."/>
            <person name="Abernathy B."/>
            <person name="Chu Y."/>
            <person name="Niederhuth C.E."/>
            <person name="Umale P."/>
            <person name="Araujo A.C."/>
            <person name="Kozik A."/>
            <person name="Kim K.D."/>
            <person name="Burow M.D."/>
            <person name="Varshney R.K."/>
            <person name="Wang X."/>
            <person name="Zhang X."/>
            <person name="Barkley N."/>
            <person name="Guimaraes P.M."/>
            <person name="Isobe S."/>
            <person name="Guo B."/>
            <person name="Liao B."/>
            <person name="Stalker H.T."/>
            <person name="Schmitz R.J."/>
            <person name="Scheffler B.E."/>
            <person name="Leal-Bertioli S.C."/>
            <person name="Xun X."/>
            <person name="Jackson S.A."/>
            <person name="Michelmore R."/>
            <person name="Ozias-Akins P."/>
        </authorList>
    </citation>
    <scope>NUCLEOTIDE SEQUENCE [LARGE SCALE GENOMIC DNA]</scope>
    <source>
        <strain evidence="1">cv. V14167</strain>
    </source>
</reference>
<proteinExistence type="predicted"/>